<name>A0ABZ0QR99_9FIRM</name>
<evidence type="ECO:0000256" key="13">
    <source>
        <dbReference type="ARBA" id="ARBA00023316"/>
    </source>
</evidence>
<dbReference type="Pfam" id="PF02673">
    <property type="entry name" value="BacA"/>
    <property type="match status" value="1"/>
</dbReference>
<proteinExistence type="inferred from homology"/>
<comment type="function">
    <text evidence="17">Catalyzes the dephosphorylation of undecaprenyl diphosphate (UPP). Confers resistance to bacitracin.</text>
</comment>
<comment type="similarity">
    <text evidence="2 17">Belongs to the UppP family.</text>
</comment>
<evidence type="ECO:0000256" key="1">
    <source>
        <dbReference type="ARBA" id="ARBA00004651"/>
    </source>
</evidence>
<evidence type="ECO:0000256" key="12">
    <source>
        <dbReference type="ARBA" id="ARBA00023251"/>
    </source>
</evidence>
<feature type="transmembrane region" description="Helical" evidence="17">
    <location>
        <begin position="199"/>
        <end position="219"/>
    </location>
</feature>
<evidence type="ECO:0000256" key="3">
    <source>
        <dbReference type="ARBA" id="ARBA00012374"/>
    </source>
</evidence>
<gene>
    <name evidence="17" type="primary">uppP</name>
    <name evidence="18" type="ORF">Q5761_05120</name>
</gene>
<evidence type="ECO:0000256" key="2">
    <source>
        <dbReference type="ARBA" id="ARBA00010621"/>
    </source>
</evidence>
<keyword evidence="6 17" id="KW-0812">Transmembrane</keyword>
<evidence type="ECO:0000256" key="11">
    <source>
        <dbReference type="ARBA" id="ARBA00023136"/>
    </source>
</evidence>
<protein>
    <recommendedName>
        <fullName evidence="4 17">Undecaprenyl-diphosphatase</fullName>
        <ecNumber evidence="3 17">3.6.1.27</ecNumber>
    </recommendedName>
    <alternativeName>
        <fullName evidence="15 17">Bacitracin resistance protein</fullName>
    </alternativeName>
    <alternativeName>
        <fullName evidence="14 17">Undecaprenyl pyrophosphate phosphatase</fullName>
    </alternativeName>
</protein>
<comment type="miscellaneous">
    <text evidence="17">Bacitracin is thought to be involved in the inhibition of peptidoglycan synthesis by sequestering undecaprenyl diphosphate, thereby reducing the pool of lipid carrier available.</text>
</comment>
<evidence type="ECO:0000313" key="19">
    <source>
        <dbReference type="Proteomes" id="UP001304683"/>
    </source>
</evidence>
<feature type="transmembrane region" description="Helical" evidence="17">
    <location>
        <begin position="100"/>
        <end position="118"/>
    </location>
</feature>
<dbReference type="EMBL" id="CP132508">
    <property type="protein sequence ID" value="WPD20024.1"/>
    <property type="molecule type" value="Genomic_DNA"/>
</dbReference>
<evidence type="ECO:0000313" key="18">
    <source>
        <dbReference type="EMBL" id="WPD20024.1"/>
    </source>
</evidence>
<accession>A0ABZ0QR99</accession>
<organism evidence="18 19">
    <name type="scientific">Thermaerobacter composti</name>
    <dbReference type="NCBI Taxonomy" id="554949"/>
    <lineage>
        <taxon>Bacteria</taxon>
        <taxon>Bacillati</taxon>
        <taxon>Bacillota</taxon>
        <taxon>Clostridia</taxon>
        <taxon>Eubacteriales</taxon>
        <taxon>Clostridiales Family XVII. Incertae Sedis</taxon>
        <taxon>Thermaerobacter</taxon>
    </lineage>
</organism>
<feature type="transmembrane region" description="Helical" evidence="17">
    <location>
        <begin position="48"/>
        <end position="73"/>
    </location>
</feature>
<evidence type="ECO:0000256" key="10">
    <source>
        <dbReference type="ARBA" id="ARBA00022989"/>
    </source>
</evidence>
<dbReference type="RefSeq" id="WP_318751432.1">
    <property type="nucleotide sequence ID" value="NZ_CP132508.1"/>
</dbReference>
<keyword evidence="13 17" id="KW-0961">Cell wall biogenesis/degradation</keyword>
<comment type="subcellular location">
    <subcellularLocation>
        <location evidence="1 17">Cell membrane</location>
        <topology evidence="1 17">Multi-pass membrane protein</topology>
    </subcellularLocation>
</comment>
<keyword evidence="10 17" id="KW-1133">Transmembrane helix</keyword>
<keyword evidence="11 17" id="KW-0472">Membrane</keyword>
<evidence type="ECO:0000256" key="5">
    <source>
        <dbReference type="ARBA" id="ARBA00022475"/>
    </source>
</evidence>
<keyword evidence="5 17" id="KW-1003">Cell membrane</keyword>
<keyword evidence="8 17" id="KW-0133">Cell shape</keyword>
<dbReference type="HAMAP" id="MF_01006">
    <property type="entry name" value="Undec_diphosphatase"/>
    <property type="match status" value="1"/>
</dbReference>
<evidence type="ECO:0000256" key="15">
    <source>
        <dbReference type="ARBA" id="ARBA00032932"/>
    </source>
</evidence>
<evidence type="ECO:0000256" key="14">
    <source>
        <dbReference type="ARBA" id="ARBA00032707"/>
    </source>
</evidence>
<comment type="catalytic activity">
    <reaction evidence="16 17">
        <text>di-trans,octa-cis-undecaprenyl diphosphate + H2O = di-trans,octa-cis-undecaprenyl phosphate + phosphate + H(+)</text>
        <dbReference type="Rhea" id="RHEA:28094"/>
        <dbReference type="ChEBI" id="CHEBI:15377"/>
        <dbReference type="ChEBI" id="CHEBI:15378"/>
        <dbReference type="ChEBI" id="CHEBI:43474"/>
        <dbReference type="ChEBI" id="CHEBI:58405"/>
        <dbReference type="ChEBI" id="CHEBI:60392"/>
        <dbReference type="EC" id="3.6.1.27"/>
    </reaction>
</comment>
<feature type="transmembrane region" description="Helical" evidence="17">
    <location>
        <begin position="261"/>
        <end position="278"/>
    </location>
</feature>
<keyword evidence="19" id="KW-1185">Reference proteome</keyword>
<dbReference type="InterPro" id="IPR003824">
    <property type="entry name" value="UppP"/>
</dbReference>
<sequence length="284" mass="29453">MELSLGKAILLGVVQGLTEFLPVSSSGHLAVAEDLLGVSRPGLTFEVFVHLGTLAAVLAVYGTDLWAAAAGFLRSGGGLWGSPRGTDGSGWTAMDPATRLGWLVVVGTVPAAVAGLALEDAIAAAFDAPTTVAVCWIVTGCLLWWAARRSPSGRPLERATPLDALVVGLFQALALLPGISRSGSTLVGGLLRGLQREEAARLSFLLSVPAIAGAALLQMPEVAAVATVDGWAALLAGAVTAAVTGYAAIRWLLRWLVAGRLAWFAYYLWTVAILLLLYQGWRGA</sequence>
<keyword evidence="12 17" id="KW-0046">Antibiotic resistance</keyword>
<keyword evidence="9 17" id="KW-0573">Peptidoglycan synthesis</keyword>
<feature type="transmembrane region" description="Helical" evidence="17">
    <location>
        <begin position="231"/>
        <end position="249"/>
    </location>
</feature>
<feature type="transmembrane region" description="Helical" evidence="17">
    <location>
        <begin position="130"/>
        <end position="147"/>
    </location>
</feature>
<evidence type="ECO:0000256" key="16">
    <source>
        <dbReference type="ARBA" id="ARBA00047594"/>
    </source>
</evidence>
<evidence type="ECO:0000256" key="4">
    <source>
        <dbReference type="ARBA" id="ARBA00021581"/>
    </source>
</evidence>
<evidence type="ECO:0000256" key="9">
    <source>
        <dbReference type="ARBA" id="ARBA00022984"/>
    </source>
</evidence>
<dbReference type="Proteomes" id="UP001304683">
    <property type="component" value="Chromosome"/>
</dbReference>
<reference evidence="18 19" key="1">
    <citation type="submission" date="2023-08" db="EMBL/GenBank/DDBJ databases">
        <title>Genome sequence of Thermaerobacter compostii strain Ins1, a spore-forming filamentous bacterium isolated from a deep geothermal reservoir.</title>
        <authorList>
            <person name="Bregnard D."/>
            <person name="Gonzalez D."/>
            <person name="Junier P."/>
        </authorList>
    </citation>
    <scope>NUCLEOTIDE SEQUENCE [LARGE SCALE GENOMIC DNA]</scope>
    <source>
        <strain evidence="18 19">Ins1</strain>
    </source>
</reference>
<evidence type="ECO:0000256" key="17">
    <source>
        <dbReference type="HAMAP-Rule" id="MF_01006"/>
    </source>
</evidence>
<dbReference type="EC" id="3.6.1.27" evidence="3 17"/>
<keyword evidence="7 17" id="KW-0378">Hydrolase</keyword>
<evidence type="ECO:0000256" key="8">
    <source>
        <dbReference type="ARBA" id="ARBA00022960"/>
    </source>
</evidence>
<dbReference type="PANTHER" id="PTHR30622">
    <property type="entry name" value="UNDECAPRENYL-DIPHOSPHATASE"/>
    <property type="match status" value="1"/>
</dbReference>
<evidence type="ECO:0000256" key="6">
    <source>
        <dbReference type="ARBA" id="ARBA00022692"/>
    </source>
</evidence>
<evidence type="ECO:0000256" key="7">
    <source>
        <dbReference type="ARBA" id="ARBA00022801"/>
    </source>
</evidence>
<dbReference type="PANTHER" id="PTHR30622:SF4">
    <property type="entry name" value="UNDECAPRENYL-DIPHOSPHATASE"/>
    <property type="match status" value="1"/>
</dbReference>